<dbReference type="EMBL" id="DTIY01000028">
    <property type="protein sequence ID" value="HGY39041.1"/>
    <property type="molecule type" value="Genomic_DNA"/>
</dbReference>
<comment type="similarity">
    <text evidence="2">Belongs to the bacterial solute-binding protein 1 family.</text>
</comment>
<organism evidence="3">
    <name type="scientific">Candidatus Caldatribacterium saccharofermentans</name>
    <dbReference type="NCBI Taxonomy" id="1454753"/>
    <lineage>
        <taxon>Bacteria</taxon>
        <taxon>Pseudomonadati</taxon>
        <taxon>Atribacterota</taxon>
        <taxon>Atribacteria</taxon>
        <taxon>Atribacterales</taxon>
        <taxon>Candidatus Caldatribacteriaceae</taxon>
        <taxon>Candidatus Caldatribacterium</taxon>
    </lineage>
</organism>
<accession>A0A7V4TFU6</accession>
<dbReference type="PANTHER" id="PTHR43649">
    <property type="entry name" value="ARABINOSE-BINDING PROTEIN-RELATED"/>
    <property type="match status" value="1"/>
</dbReference>
<dbReference type="PANTHER" id="PTHR43649:SF12">
    <property type="entry name" value="DIACETYLCHITOBIOSE BINDING PROTEIN DASA"/>
    <property type="match status" value="1"/>
</dbReference>
<dbReference type="AlphaFoldDB" id="A0A7V4TFU6"/>
<evidence type="ECO:0000256" key="2">
    <source>
        <dbReference type="ARBA" id="ARBA00008520"/>
    </source>
</evidence>
<protein>
    <submittedName>
        <fullName evidence="3">Sugar ABC transporter substrate-binding protein</fullName>
    </submittedName>
</protein>
<comment type="caution">
    <text evidence="3">The sequence shown here is derived from an EMBL/GenBank/DDBJ whole genome shotgun (WGS) entry which is preliminary data.</text>
</comment>
<dbReference type="InterPro" id="IPR006059">
    <property type="entry name" value="SBP"/>
</dbReference>
<proteinExistence type="inferred from homology"/>
<evidence type="ECO:0000313" key="3">
    <source>
        <dbReference type="EMBL" id="HGY39041.1"/>
    </source>
</evidence>
<dbReference type="Pfam" id="PF01547">
    <property type="entry name" value="SBP_bac_1"/>
    <property type="match status" value="1"/>
</dbReference>
<reference evidence="3" key="1">
    <citation type="journal article" date="2020" name="mSystems">
        <title>Genome- and Community-Level Interaction Insights into Carbon Utilization and Element Cycling Functions of Hydrothermarchaeota in Hydrothermal Sediment.</title>
        <authorList>
            <person name="Zhou Z."/>
            <person name="Liu Y."/>
            <person name="Xu W."/>
            <person name="Pan J."/>
            <person name="Luo Z.H."/>
            <person name="Li M."/>
        </authorList>
    </citation>
    <scope>NUCLEOTIDE SEQUENCE [LARGE SCALE GENOMIC DNA]</scope>
    <source>
        <strain evidence="3">SpSt-82</strain>
    </source>
</reference>
<dbReference type="Gene3D" id="3.40.190.10">
    <property type="entry name" value="Periplasmic binding protein-like II"/>
    <property type="match status" value="2"/>
</dbReference>
<name>A0A7V4TFU6_9BACT</name>
<dbReference type="GO" id="GO:0042597">
    <property type="term" value="C:periplasmic space"/>
    <property type="evidence" value="ECO:0007669"/>
    <property type="project" value="UniProtKB-SubCell"/>
</dbReference>
<sequence>MKKWFVLLATVWVLLGWSVLSIAISQEKITITWWYEQVTPENLEAMENNIVKPFEAMNPNVDVEIVVKMNLLEVLRTAVVAGEGPDIIMTMGPAEANRYAKGGFLLPLDSFIEEAGLDKEFPALALDVGRVEGKIYSLPKTFESMGIIYNKSLFDEFGWKPPTNRDEWVALCEAAKAKGILPVAGGNVAWRPTNEHYVTVYINHYPGPEAVYEALTGQRSWEDPLFVEAIDMFKNDFLAYWPEFGLYSTLDAPDFVPMVATRKAAMLVVGSWAFQWLVDPAYWPSEDKWGWAPFPSLREGVEYPFVDIGIGTTLSVNKNSKHPEETARFLVWMLSNKEMIAKMLKDFPGEWIVPVDIPAELVPPEVDPVFFEHVDTQNDLMRRGAYGYTTWTFLGPEAWQWCYEGIEEVWFGKISAQEYMKKWNEIFQKELQTGVVPPVPARKK</sequence>
<dbReference type="CDD" id="cd13585">
    <property type="entry name" value="PBP2_TMBP_like"/>
    <property type="match status" value="1"/>
</dbReference>
<dbReference type="SUPFAM" id="SSF53850">
    <property type="entry name" value="Periplasmic binding protein-like II"/>
    <property type="match status" value="1"/>
</dbReference>
<evidence type="ECO:0000256" key="1">
    <source>
        <dbReference type="ARBA" id="ARBA00004418"/>
    </source>
</evidence>
<gene>
    <name evidence="3" type="ORF">ENW11_04445</name>
</gene>
<dbReference type="InterPro" id="IPR050490">
    <property type="entry name" value="Bact_solute-bd_prot1"/>
</dbReference>
<comment type="subcellular location">
    <subcellularLocation>
        <location evidence="1">Periplasm</location>
    </subcellularLocation>
</comment>